<name>A0A4P9YRK8_9FUNG</name>
<keyword evidence="3" id="KW-1185">Reference proteome</keyword>
<feature type="compositionally biased region" description="Pro residues" evidence="1">
    <location>
        <begin position="11"/>
        <end position="26"/>
    </location>
</feature>
<feature type="compositionally biased region" description="Basic and acidic residues" evidence="1">
    <location>
        <begin position="134"/>
        <end position="161"/>
    </location>
</feature>
<feature type="compositionally biased region" description="Low complexity" evidence="1">
    <location>
        <begin position="70"/>
        <end position="79"/>
    </location>
</feature>
<dbReference type="EMBL" id="KZ992317">
    <property type="protein sequence ID" value="RKP22278.1"/>
    <property type="molecule type" value="Genomic_DNA"/>
</dbReference>
<accession>A0A4P9YRK8</accession>
<feature type="compositionally biased region" description="Low complexity" evidence="1">
    <location>
        <begin position="35"/>
        <end position="45"/>
    </location>
</feature>
<protein>
    <submittedName>
        <fullName evidence="2">Uncharacterized protein</fullName>
    </submittedName>
</protein>
<gene>
    <name evidence="2" type="ORF">SYNPS1DRAFT_32145</name>
</gene>
<proteinExistence type="predicted"/>
<evidence type="ECO:0000313" key="3">
    <source>
        <dbReference type="Proteomes" id="UP000278143"/>
    </source>
</evidence>
<dbReference type="AlphaFoldDB" id="A0A4P9YRK8"/>
<reference evidence="3" key="1">
    <citation type="journal article" date="2018" name="Nat. Microbiol.">
        <title>Leveraging single-cell genomics to expand the fungal tree of life.</title>
        <authorList>
            <person name="Ahrendt S.R."/>
            <person name="Quandt C.A."/>
            <person name="Ciobanu D."/>
            <person name="Clum A."/>
            <person name="Salamov A."/>
            <person name="Andreopoulos B."/>
            <person name="Cheng J.F."/>
            <person name="Woyke T."/>
            <person name="Pelin A."/>
            <person name="Henrissat B."/>
            <person name="Reynolds N.K."/>
            <person name="Benny G.L."/>
            <person name="Smith M.E."/>
            <person name="James T.Y."/>
            <person name="Grigoriev I.V."/>
        </authorList>
    </citation>
    <scope>NUCLEOTIDE SEQUENCE [LARGE SCALE GENOMIC DNA]</scope>
    <source>
        <strain evidence="3">Benny S71-1</strain>
    </source>
</reference>
<evidence type="ECO:0000313" key="2">
    <source>
        <dbReference type="EMBL" id="RKP22278.1"/>
    </source>
</evidence>
<evidence type="ECO:0000256" key="1">
    <source>
        <dbReference type="SAM" id="MobiDB-lite"/>
    </source>
</evidence>
<sequence>MSTLRGDIRGPPMPPPPPPPPMPPRAPGAHYPYYHDGAPGKAAHGAPHHRHHPPYDGMMHPYHPPPYPYPYGQHQQQQPFYPAAPRLSLGGDRSSTATFGSGHGDYRRTSSHGAPIDPYGAYSTELYPPPQSRRPADSMDRQDSRDRHDPSGGDSGQERNGGRKSMRIRRKESRS</sequence>
<feature type="compositionally biased region" description="Basic residues" evidence="1">
    <location>
        <begin position="162"/>
        <end position="175"/>
    </location>
</feature>
<dbReference type="Proteomes" id="UP000278143">
    <property type="component" value="Unassembled WGS sequence"/>
</dbReference>
<feature type="region of interest" description="Disordered" evidence="1">
    <location>
        <begin position="1"/>
        <end position="175"/>
    </location>
</feature>
<organism evidence="2 3">
    <name type="scientific">Syncephalis pseudoplumigaleata</name>
    <dbReference type="NCBI Taxonomy" id="1712513"/>
    <lineage>
        <taxon>Eukaryota</taxon>
        <taxon>Fungi</taxon>
        <taxon>Fungi incertae sedis</taxon>
        <taxon>Zoopagomycota</taxon>
        <taxon>Zoopagomycotina</taxon>
        <taxon>Zoopagomycetes</taxon>
        <taxon>Zoopagales</taxon>
        <taxon>Piptocephalidaceae</taxon>
        <taxon>Syncephalis</taxon>
    </lineage>
</organism>